<dbReference type="GO" id="GO:0006357">
    <property type="term" value="P:regulation of transcription by RNA polymerase II"/>
    <property type="evidence" value="ECO:0007669"/>
    <property type="project" value="InterPro"/>
</dbReference>
<dbReference type="GO" id="GO:0070847">
    <property type="term" value="C:core mediator complex"/>
    <property type="evidence" value="ECO:0007669"/>
    <property type="project" value="TreeGrafter"/>
</dbReference>
<dbReference type="GO" id="GO:0016592">
    <property type="term" value="C:mediator complex"/>
    <property type="evidence" value="ECO:0007669"/>
    <property type="project" value="InterPro"/>
</dbReference>
<feature type="compositionally biased region" description="Acidic residues" evidence="9">
    <location>
        <begin position="277"/>
        <end position="296"/>
    </location>
</feature>
<evidence type="ECO:0000256" key="3">
    <source>
        <dbReference type="ARBA" id="ARBA00020629"/>
    </source>
</evidence>
<gene>
    <name evidence="8" type="primary">MED4</name>
    <name evidence="10" type="ORF">RI543_003721</name>
</gene>
<dbReference type="EMBL" id="JAWIZZ010000051">
    <property type="protein sequence ID" value="KAK5778797.1"/>
    <property type="molecule type" value="Genomic_DNA"/>
</dbReference>
<protein>
    <recommendedName>
        <fullName evidence="3 8">Mediator of RNA polymerase II transcription subunit 4</fullName>
    </recommendedName>
    <alternativeName>
        <fullName evidence="7 8">Mediator complex subunit 4</fullName>
    </alternativeName>
</protein>
<evidence type="ECO:0000256" key="1">
    <source>
        <dbReference type="ARBA" id="ARBA00004123"/>
    </source>
</evidence>
<dbReference type="GO" id="GO:0003712">
    <property type="term" value="F:transcription coregulator activity"/>
    <property type="evidence" value="ECO:0007669"/>
    <property type="project" value="InterPro"/>
</dbReference>
<evidence type="ECO:0000256" key="9">
    <source>
        <dbReference type="SAM" id="MobiDB-lite"/>
    </source>
</evidence>
<evidence type="ECO:0000313" key="11">
    <source>
        <dbReference type="Proteomes" id="UP001306508"/>
    </source>
</evidence>
<accession>A0AAN7WMH9</accession>
<comment type="similarity">
    <text evidence="2 8">Belongs to the Mediator complex subunit 4 family.</text>
</comment>
<comment type="subunit">
    <text evidence="8">Component of the Mediator complex.</text>
</comment>
<feature type="compositionally biased region" description="Basic and acidic residues" evidence="9">
    <location>
        <begin position="249"/>
        <end position="259"/>
    </location>
</feature>
<proteinExistence type="inferred from homology"/>
<keyword evidence="4 8" id="KW-0805">Transcription regulation</keyword>
<dbReference type="Proteomes" id="UP001306508">
    <property type="component" value="Unassembled WGS sequence"/>
</dbReference>
<dbReference type="AlphaFoldDB" id="A0AAN7WMH9"/>
<sequence>MTTEFVQGHAKSSSIVSIADVNNIYSKKTSNYLNITSKYGDSRDNIKDIELYKNICSYENTLNSLVESVDKYKPDIQLAKELIAVDRNLFQSLGEFNKFDQIDTKLTQLNEESQEIDLKIKNILDTLNECHDQLNSMPTLQQVEFEMNAILEQRQRINSRDLLEYATKLSKFTKAPPTFDKGSIGPNNFIWPAEDALRRGMLAMANLYSNELTKISTDNNDNSAITNSNTISNNDAAQGLRQSGDEFSTENHEKRERRSSFVFGAHVNSENEKDNENENAEDAMDLDLDLFSPDEL</sequence>
<keyword evidence="6 8" id="KW-0539">Nucleus</keyword>
<evidence type="ECO:0000256" key="5">
    <source>
        <dbReference type="ARBA" id="ARBA00023163"/>
    </source>
</evidence>
<comment type="subcellular location">
    <subcellularLocation>
        <location evidence="1 8">Nucleus</location>
    </subcellularLocation>
</comment>
<name>A0AAN7WMH9_9SACH</name>
<feature type="region of interest" description="Disordered" evidence="9">
    <location>
        <begin position="226"/>
        <end position="296"/>
    </location>
</feature>
<dbReference type="InterPro" id="IPR019258">
    <property type="entry name" value="Mediator_Med4"/>
</dbReference>
<organism evidence="10 11">
    <name type="scientific">Arxiozyma heterogenica</name>
    <dbReference type="NCBI Taxonomy" id="278026"/>
    <lineage>
        <taxon>Eukaryota</taxon>
        <taxon>Fungi</taxon>
        <taxon>Dikarya</taxon>
        <taxon>Ascomycota</taxon>
        <taxon>Saccharomycotina</taxon>
        <taxon>Saccharomycetes</taxon>
        <taxon>Saccharomycetales</taxon>
        <taxon>Saccharomycetaceae</taxon>
        <taxon>Arxiozyma</taxon>
    </lineage>
</organism>
<evidence type="ECO:0000313" key="10">
    <source>
        <dbReference type="EMBL" id="KAK5778797.1"/>
    </source>
</evidence>
<evidence type="ECO:0000256" key="2">
    <source>
        <dbReference type="ARBA" id="ARBA00009626"/>
    </source>
</evidence>
<dbReference type="Pfam" id="PF10018">
    <property type="entry name" value="Med4"/>
    <property type="match status" value="1"/>
</dbReference>
<feature type="compositionally biased region" description="Low complexity" evidence="9">
    <location>
        <begin position="226"/>
        <end position="237"/>
    </location>
</feature>
<keyword evidence="11" id="KW-1185">Reference proteome</keyword>
<evidence type="ECO:0000256" key="4">
    <source>
        <dbReference type="ARBA" id="ARBA00023015"/>
    </source>
</evidence>
<dbReference type="PANTHER" id="PTHR13208">
    <property type="entry name" value="MEDIATOR OF RNA POLYMERASE II TRANSCRIPTION SUBUNIT 4"/>
    <property type="match status" value="1"/>
</dbReference>
<evidence type="ECO:0000256" key="6">
    <source>
        <dbReference type="ARBA" id="ARBA00023242"/>
    </source>
</evidence>
<reference evidence="11" key="1">
    <citation type="submission" date="2023-07" db="EMBL/GenBank/DDBJ databases">
        <title>A draft genome of Kazachstania heterogenica Y-27499.</title>
        <authorList>
            <person name="Donic C."/>
            <person name="Kralova J.S."/>
            <person name="Fidel L."/>
            <person name="Ben-Dor S."/>
            <person name="Jung S."/>
        </authorList>
    </citation>
    <scope>NUCLEOTIDE SEQUENCE [LARGE SCALE GENOMIC DNA]</scope>
    <source>
        <strain evidence="11">Y27499</strain>
    </source>
</reference>
<dbReference type="PANTHER" id="PTHR13208:SF2">
    <property type="entry name" value="MEDIATOR OF RNA POLYMERASE II TRANSCRIPTION SUBUNIT 4"/>
    <property type="match status" value="1"/>
</dbReference>
<evidence type="ECO:0000256" key="8">
    <source>
        <dbReference type="RuleBase" id="RU364141"/>
    </source>
</evidence>
<evidence type="ECO:0000256" key="7">
    <source>
        <dbReference type="ARBA" id="ARBA00031257"/>
    </source>
</evidence>
<comment type="function">
    <text evidence="8">Component of the Mediator complex, a coactivator involved in the regulated transcription of nearly all RNA polymerase II-dependent genes. Mediator functions as a bridge to convey information from gene-specific regulatory proteins to the basal RNA polymerase II transcription machinery. Mediator is recruited to promoters by direct interactions with regulatory proteins and serves as a scaffold for the assembly of a functional preinitiation complex with RNA polymerase II and the general transcription factors.</text>
</comment>
<comment type="caution">
    <text evidence="10">The sequence shown here is derived from an EMBL/GenBank/DDBJ whole genome shotgun (WGS) entry which is preliminary data.</text>
</comment>
<keyword evidence="5 8" id="KW-0804">Transcription</keyword>
<keyword evidence="8" id="KW-0010">Activator</keyword>